<protein>
    <submittedName>
        <fullName evidence="1">Uncharacterized protein</fullName>
    </submittedName>
</protein>
<keyword evidence="2" id="KW-1185">Reference proteome</keyword>
<dbReference type="EMBL" id="JAGGJV010000006">
    <property type="protein sequence ID" value="MBP1860068.1"/>
    <property type="molecule type" value="Genomic_DNA"/>
</dbReference>
<sequence>MKMNFIKVGIPRISVDGFENLPQSEKINYDNKRGIAEE</sequence>
<evidence type="ECO:0000313" key="1">
    <source>
        <dbReference type="EMBL" id="MBP1860068.1"/>
    </source>
</evidence>
<name>A0ABS4EQ44_9HYPH</name>
<dbReference type="Proteomes" id="UP000823786">
    <property type="component" value="Unassembled WGS sequence"/>
</dbReference>
<reference evidence="1 2" key="1">
    <citation type="submission" date="2021-03" db="EMBL/GenBank/DDBJ databases">
        <title>Genomic Encyclopedia of Type Strains, Phase IV (KMG-IV): sequencing the most valuable type-strain genomes for metagenomic binning, comparative biology and taxonomic classification.</title>
        <authorList>
            <person name="Goeker M."/>
        </authorList>
    </citation>
    <scope>NUCLEOTIDE SEQUENCE [LARGE SCALE GENOMIC DNA]</scope>
    <source>
        <strain evidence="1 2">DSM 26427</strain>
    </source>
</reference>
<evidence type="ECO:0000313" key="2">
    <source>
        <dbReference type="Proteomes" id="UP000823786"/>
    </source>
</evidence>
<gene>
    <name evidence="1" type="ORF">J2Z75_003589</name>
</gene>
<accession>A0ABS4EQ44</accession>
<organism evidence="1 2">
    <name type="scientific">Rhizobium herbae</name>
    <dbReference type="NCBI Taxonomy" id="508661"/>
    <lineage>
        <taxon>Bacteria</taxon>
        <taxon>Pseudomonadati</taxon>
        <taxon>Pseudomonadota</taxon>
        <taxon>Alphaproteobacteria</taxon>
        <taxon>Hyphomicrobiales</taxon>
        <taxon>Rhizobiaceae</taxon>
        <taxon>Rhizobium/Agrobacterium group</taxon>
        <taxon>Rhizobium</taxon>
    </lineage>
</organism>
<proteinExistence type="predicted"/>
<comment type="caution">
    <text evidence="1">The sequence shown here is derived from an EMBL/GenBank/DDBJ whole genome shotgun (WGS) entry which is preliminary data.</text>
</comment>